<proteinExistence type="predicted"/>
<keyword evidence="2" id="KW-0472">Membrane</keyword>
<feature type="region of interest" description="Disordered" evidence="1">
    <location>
        <begin position="464"/>
        <end position="490"/>
    </location>
</feature>
<feature type="region of interest" description="Disordered" evidence="1">
    <location>
        <begin position="1"/>
        <end position="20"/>
    </location>
</feature>
<dbReference type="PANTHER" id="PTHR13270:SF13">
    <property type="entry name" value="LIMPET, ISOFORM K"/>
    <property type="match status" value="1"/>
</dbReference>
<feature type="compositionally biased region" description="Low complexity" evidence="1">
    <location>
        <begin position="1"/>
        <end position="17"/>
    </location>
</feature>
<keyword evidence="2" id="KW-0812">Transmembrane</keyword>
<keyword evidence="4" id="KW-1185">Reference proteome</keyword>
<feature type="region of interest" description="Disordered" evidence="1">
    <location>
        <begin position="587"/>
        <end position="670"/>
    </location>
</feature>
<feature type="region of interest" description="Disordered" evidence="1">
    <location>
        <begin position="40"/>
        <end position="103"/>
    </location>
</feature>
<feature type="region of interest" description="Disordered" evidence="1">
    <location>
        <begin position="149"/>
        <end position="171"/>
    </location>
</feature>
<keyword evidence="2" id="KW-1133">Transmembrane helix</keyword>
<dbReference type="PANTHER" id="PTHR13270">
    <property type="entry name" value="PROTEIN C20ORF116-RELATED"/>
    <property type="match status" value="1"/>
</dbReference>
<gene>
    <name evidence="3" type="ORF">OC842_003247</name>
</gene>
<evidence type="ECO:0000313" key="3">
    <source>
        <dbReference type="EMBL" id="KAK0532608.1"/>
    </source>
</evidence>
<name>A0AAN6JKX9_9BASI</name>
<dbReference type="AlphaFoldDB" id="A0AAN6JKX9"/>
<accession>A0AAN6JKX9</accession>
<protein>
    <submittedName>
        <fullName evidence="3">Uncharacterized protein</fullName>
    </submittedName>
</protein>
<dbReference type="Proteomes" id="UP001176521">
    <property type="component" value="Unassembled WGS sequence"/>
</dbReference>
<feature type="compositionally biased region" description="Basic and acidic residues" evidence="1">
    <location>
        <begin position="636"/>
        <end position="658"/>
    </location>
</feature>
<organism evidence="3 4">
    <name type="scientific">Tilletia horrida</name>
    <dbReference type="NCBI Taxonomy" id="155126"/>
    <lineage>
        <taxon>Eukaryota</taxon>
        <taxon>Fungi</taxon>
        <taxon>Dikarya</taxon>
        <taxon>Basidiomycota</taxon>
        <taxon>Ustilaginomycotina</taxon>
        <taxon>Exobasidiomycetes</taxon>
        <taxon>Tilletiales</taxon>
        <taxon>Tilletiaceae</taxon>
        <taxon>Tilletia</taxon>
    </lineage>
</organism>
<evidence type="ECO:0000256" key="2">
    <source>
        <dbReference type="SAM" id="Phobius"/>
    </source>
</evidence>
<evidence type="ECO:0000313" key="4">
    <source>
        <dbReference type="Proteomes" id="UP001176521"/>
    </source>
</evidence>
<reference evidence="3" key="1">
    <citation type="journal article" date="2023" name="PhytoFront">
        <title>Draft Genome Resources of Seven Strains of Tilletia horrida, Causal Agent of Kernel Smut of Rice.</title>
        <authorList>
            <person name="Khanal S."/>
            <person name="Antony Babu S."/>
            <person name="Zhou X.G."/>
        </authorList>
    </citation>
    <scope>NUCLEOTIDE SEQUENCE</scope>
    <source>
        <strain evidence="3">TX3</strain>
    </source>
</reference>
<comment type="caution">
    <text evidence="3">The sequence shown here is derived from an EMBL/GenBank/DDBJ whole genome shotgun (WGS) entry which is preliminary data.</text>
</comment>
<sequence>MQQANQRQQQQQQQQQQALSRRILAMTAFAPATPARALAAEVPAITKPPPAPGQPLHVLLTPAELAQRKRQQQQRQQQQEQQRSSGSSSGQLRRDGEQIVGPFWARSEDDVRRAKLEWDAEQALKRRARPAAGLADRDAAEYSQNLVQRRPAHAGADAAAAEDRSLGPVLSDDEWDQMRRASERSTPEMEHIVADLERRQTAAEEKCYVGNAQLSCYPTSGLQIPQGTWSKFIWNSYFPLFIQQDYVDVYLYREDQDRIQTSWTSQVNKAGRISFSPNDAWWEDRPRAQNIQPGQNISWPFYFVVNPAGLDLGGTTIRQSTWYAIQTALPAALASSRSAAAAASASAATATYAAISSSIASQLSAELQSSLNAQGFTGTQTLVGSVTTVLPDGQTVIITATGKANGTLSGGDGDNTAGTSADDGSSGPKKWVIPVIVVLGFLALVLFASVVYLCMRRARRRTAAAGGAGGGGAGARESTGSGSPMMRDIGAPGALGSLDGAASPVGTHSNRALSAAGGPDSSIGYSSAAGGAAAGGAAVGAGALPVARSVRSSGDSHLFSSEEASRMADAFRNALRKPEFTAGGAFGATAEMESPREEDAESPAADDRGSPIAGALGDAGRDSPTKVAPALLKQELASEGKDLRRVGDRKKAQFHEEEQAGPAGTSAEEA</sequence>
<dbReference type="EMBL" id="JAPDMQ010000156">
    <property type="protein sequence ID" value="KAK0532608.1"/>
    <property type="molecule type" value="Genomic_DNA"/>
</dbReference>
<feature type="compositionally biased region" description="Low complexity" evidence="1">
    <location>
        <begin position="73"/>
        <end position="91"/>
    </location>
</feature>
<evidence type="ECO:0000256" key="1">
    <source>
        <dbReference type="SAM" id="MobiDB-lite"/>
    </source>
</evidence>
<feature type="transmembrane region" description="Helical" evidence="2">
    <location>
        <begin position="431"/>
        <end position="454"/>
    </location>
</feature>